<comment type="similarity">
    <text evidence="2">Belongs to the fatty-acid and retinol-binding protein (FARBP) family.</text>
</comment>
<organism evidence="9">
    <name type="scientific">Caenorhabditis remanei</name>
    <name type="common">Caenorhabditis vulgaris</name>
    <dbReference type="NCBI Taxonomy" id="31234"/>
    <lineage>
        <taxon>Eukaryota</taxon>
        <taxon>Metazoa</taxon>
        <taxon>Ecdysozoa</taxon>
        <taxon>Nematoda</taxon>
        <taxon>Chromadorea</taxon>
        <taxon>Rhabditida</taxon>
        <taxon>Rhabditina</taxon>
        <taxon>Rhabditomorpha</taxon>
        <taxon>Rhabditoidea</taxon>
        <taxon>Rhabditidae</taxon>
        <taxon>Peloderinae</taxon>
        <taxon>Caenorhabditis</taxon>
    </lineage>
</organism>
<reference evidence="8" key="1">
    <citation type="submission" date="2007-07" db="EMBL/GenBank/DDBJ databases">
        <title>PCAP assembly of the Caenorhabditis remanei genome.</title>
        <authorList>
            <consortium name="The Caenorhabditis remanei Sequencing Consortium"/>
            <person name="Wilson R.K."/>
        </authorList>
    </citation>
    <scope>NUCLEOTIDE SEQUENCE [LARGE SCALE GENOMIC DNA]</scope>
    <source>
        <strain evidence="8">PB4641</strain>
    </source>
</reference>
<dbReference type="eggNOG" id="ENOG502TGZT">
    <property type="taxonomic scope" value="Eukaryota"/>
</dbReference>
<keyword evidence="5" id="KW-0175">Coiled coil</keyword>
<evidence type="ECO:0000256" key="3">
    <source>
        <dbReference type="ARBA" id="ARBA00022525"/>
    </source>
</evidence>
<evidence type="ECO:0000313" key="9">
    <source>
        <dbReference type="Proteomes" id="UP000008281"/>
    </source>
</evidence>
<dbReference type="STRING" id="31234.E3MLE7"/>
<dbReference type="InterPro" id="IPR008632">
    <property type="entry name" value="Gp-FAR-1"/>
</dbReference>
<dbReference type="PANTHER" id="PTHR31418">
    <property type="entry name" value="FATTY-ACID AND RETINOL-BINDING PROTEIN 1"/>
    <property type="match status" value="1"/>
</dbReference>
<keyword evidence="6" id="KW-0446">Lipid-binding</keyword>
<dbReference type="OrthoDB" id="5786599at2759"/>
<comment type="subcellular location">
    <subcellularLocation>
        <location evidence="1">Secreted</location>
    </subcellularLocation>
</comment>
<dbReference type="Gene3D" id="1.20.120.1100">
    <property type="match status" value="1"/>
</dbReference>
<feature type="chain" id="PRO_5003177258" evidence="7">
    <location>
        <begin position="19"/>
        <end position="245"/>
    </location>
</feature>
<dbReference type="GO" id="GO:0005576">
    <property type="term" value="C:extracellular region"/>
    <property type="evidence" value="ECO:0007669"/>
    <property type="project" value="UniProtKB-SubCell"/>
</dbReference>
<keyword evidence="3" id="KW-0964">Secreted</keyword>
<keyword evidence="9" id="KW-1185">Reference proteome</keyword>
<accession>E3MLE7</accession>
<evidence type="ECO:0000256" key="5">
    <source>
        <dbReference type="ARBA" id="ARBA00023054"/>
    </source>
</evidence>
<keyword evidence="4 7" id="KW-0732">Signal</keyword>
<evidence type="ECO:0000256" key="6">
    <source>
        <dbReference type="ARBA" id="ARBA00023121"/>
    </source>
</evidence>
<feature type="signal peptide" evidence="7">
    <location>
        <begin position="1"/>
        <end position="18"/>
    </location>
</feature>
<gene>
    <name evidence="8" type="primary">Cre-far-8</name>
    <name evidence="8" type="ORF">CRE_25676</name>
</gene>
<evidence type="ECO:0000313" key="8">
    <source>
        <dbReference type="EMBL" id="EFP04375.1"/>
    </source>
</evidence>
<protein>
    <submittedName>
        <fullName evidence="8">CRE-FAR-8 protein</fullName>
    </submittedName>
</protein>
<dbReference type="PANTHER" id="PTHR31418:SF6">
    <property type="entry name" value="FATTY ACID_RETINOL BINDING PROTEIN"/>
    <property type="match status" value="1"/>
</dbReference>
<evidence type="ECO:0000256" key="2">
    <source>
        <dbReference type="ARBA" id="ARBA00006648"/>
    </source>
</evidence>
<sequence length="245" mass="27713">MCSLKVCALMLLATVVSGRPSGEQMTEADFTNLVFTVEKLDQILKAYSAYKQFMPSYVWEPIEKITEEQKTQAVKMVNDYHAGQFEPKNYDELIAIIKKSYPALAAPYETMYGKYKEQVAKLGPKGQEYANNVSVPIFNHSKPDILQLEAQMYADASPDRVVWACHIFNNAKKAVSDAKALLLDDSEADKIDQAFPEAVTFLHSKEFDAYAIVVNSLNTLDCTKDREQIFNTIKMFDKHNVLTNN</sequence>
<dbReference type="OMA" id="VWACHIF"/>
<dbReference type="InParanoid" id="E3MLE7"/>
<dbReference type="AlphaFoldDB" id="E3MLE7"/>
<evidence type="ECO:0000256" key="1">
    <source>
        <dbReference type="ARBA" id="ARBA00004613"/>
    </source>
</evidence>
<evidence type="ECO:0000256" key="4">
    <source>
        <dbReference type="ARBA" id="ARBA00022729"/>
    </source>
</evidence>
<dbReference type="GO" id="GO:0008289">
    <property type="term" value="F:lipid binding"/>
    <property type="evidence" value="ECO:0007669"/>
    <property type="project" value="UniProtKB-KW"/>
</dbReference>
<dbReference type="Pfam" id="PF05823">
    <property type="entry name" value="Gp-FAR-1"/>
    <property type="match status" value="1"/>
</dbReference>
<dbReference type="HOGENOM" id="CLU_1200744_0_0_1"/>
<evidence type="ECO:0000256" key="7">
    <source>
        <dbReference type="SAM" id="SignalP"/>
    </source>
</evidence>
<name>E3MLE7_CAERE</name>
<dbReference type="FunCoup" id="E3MLE7">
    <property type="interactions" value="1764"/>
</dbReference>
<dbReference type="Proteomes" id="UP000008281">
    <property type="component" value="Unassembled WGS sequence"/>
</dbReference>
<dbReference type="EMBL" id="DS268454">
    <property type="protein sequence ID" value="EFP04375.1"/>
    <property type="molecule type" value="Genomic_DNA"/>
</dbReference>
<proteinExistence type="inferred from homology"/>